<dbReference type="PANTHER" id="PTHR43798">
    <property type="entry name" value="MONOACYLGLYCEROL LIPASE"/>
    <property type="match status" value="1"/>
</dbReference>
<dbReference type="AlphaFoldDB" id="X1I719"/>
<name>X1I719_9ZZZZ</name>
<accession>X1I719</accession>
<proteinExistence type="predicted"/>
<dbReference type="InterPro" id="IPR000073">
    <property type="entry name" value="AB_hydrolase_1"/>
</dbReference>
<dbReference type="PANTHER" id="PTHR43798:SF5">
    <property type="entry name" value="MONOACYLGLYCEROL LIPASE ABHD6"/>
    <property type="match status" value="1"/>
</dbReference>
<reference evidence="2" key="1">
    <citation type="journal article" date="2014" name="Front. Microbiol.">
        <title>High frequency of phylogenetically diverse reductive dehalogenase-homologous genes in deep subseafloor sedimentary metagenomes.</title>
        <authorList>
            <person name="Kawai M."/>
            <person name="Futagami T."/>
            <person name="Toyoda A."/>
            <person name="Takaki Y."/>
            <person name="Nishi S."/>
            <person name="Hori S."/>
            <person name="Arai W."/>
            <person name="Tsubouchi T."/>
            <person name="Morono Y."/>
            <person name="Uchiyama I."/>
            <person name="Ito T."/>
            <person name="Fujiyama A."/>
            <person name="Inagaki F."/>
            <person name="Takami H."/>
        </authorList>
    </citation>
    <scope>NUCLEOTIDE SEQUENCE</scope>
    <source>
        <strain evidence="2">Expedition CK06-06</strain>
    </source>
</reference>
<dbReference type="SUPFAM" id="SSF53474">
    <property type="entry name" value="alpha/beta-Hydrolases"/>
    <property type="match status" value="1"/>
</dbReference>
<feature type="domain" description="AB hydrolase-1" evidence="1">
    <location>
        <begin position="32"/>
        <end position="92"/>
    </location>
</feature>
<dbReference type="GO" id="GO:0046464">
    <property type="term" value="P:acylglycerol catabolic process"/>
    <property type="evidence" value="ECO:0007669"/>
    <property type="project" value="TreeGrafter"/>
</dbReference>
<dbReference type="InterPro" id="IPR050266">
    <property type="entry name" value="AB_hydrolase_sf"/>
</dbReference>
<dbReference type="EMBL" id="BARU01026638">
    <property type="protein sequence ID" value="GAH65060.1"/>
    <property type="molecule type" value="Genomic_DNA"/>
</dbReference>
<sequence length="108" mass="12418">MLSPATPEEVIDWIMTDLTNNPRRNFFEVAKSLWNWEAGDKLAAINVPTLIMVGKEDNKTPPHFSRLLHEKIPNSKLVVVENCGHYLLMERPDIVNTEIIRFLKDAGY</sequence>
<evidence type="ECO:0000313" key="2">
    <source>
        <dbReference type="EMBL" id="GAH65060.1"/>
    </source>
</evidence>
<evidence type="ECO:0000259" key="1">
    <source>
        <dbReference type="Pfam" id="PF00561"/>
    </source>
</evidence>
<gene>
    <name evidence="2" type="ORF">S03H2_42764</name>
</gene>
<organism evidence="2">
    <name type="scientific">marine sediment metagenome</name>
    <dbReference type="NCBI Taxonomy" id="412755"/>
    <lineage>
        <taxon>unclassified sequences</taxon>
        <taxon>metagenomes</taxon>
        <taxon>ecological metagenomes</taxon>
    </lineage>
</organism>
<dbReference type="Pfam" id="PF00561">
    <property type="entry name" value="Abhydrolase_1"/>
    <property type="match status" value="1"/>
</dbReference>
<protein>
    <recommendedName>
        <fullName evidence="1">AB hydrolase-1 domain-containing protein</fullName>
    </recommendedName>
</protein>
<dbReference type="GO" id="GO:0016020">
    <property type="term" value="C:membrane"/>
    <property type="evidence" value="ECO:0007669"/>
    <property type="project" value="TreeGrafter"/>
</dbReference>
<comment type="caution">
    <text evidence="2">The sequence shown here is derived from an EMBL/GenBank/DDBJ whole genome shotgun (WGS) entry which is preliminary data.</text>
</comment>
<dbReference type="InterPro" id="IPR029058">
    <property type="entry name" value="AB_hydrolase_fold"/>
</dbReference>
<dbReference type="Gene3D" id="3.40.50.1820">
    <property type="entry name" value="alpha/beta hydrolase"/>
    <property type="match status" value="1"/>
</dbReference>
<dbReference type="GO" id="GO:0047372">
    <property type="term" value="F:monoacylglycerol lipase activity"/>
    <property type="evidence" value="ECO:0007669"/>
    <property type="project" value="TreeGrafter"/>
</dbReference>